<reference evidence="3" key="1">
    <citation type="journal article" date="2019" name="Int. J. Syst. Evol. Microbiol.">
        <title>The Global Catalogue of Microorganisms (GCM) 10K type strain sequencing project: providing services to taxonomists for standard genome sequencing and annotation.</title>
        <authorList>
            <consortium name="The Broad Institute Genomics Platform"/>
            <consortium name="The Broad Institute Genome Sequencing Center for Infectious Disease"/>
            <person name="Wu L."/>
            <person name="Ma J."/>
        </authorList>
    </citation>
    <scope>NUCLEOTIDE SEQUENCE [LARGE SCALE GENOMIC DNA]</scope>
    <source>
        <strain evidence="3">JCM 16259</strain>
    </source>
</reference>
<sequence length="284" mass="29976">MIAVIGGTGRLGRLVTERLVDQGEQVRVVARSAPDRRVPGAHFAAADLRDPSTLPPALDGADVVVAAAHGMDPGRGESPAEIDRDGNVALIDVASGRGTDVVLLSVVGAAADHPLELFRMKWAAEQHLRASSASWTIVRASAFAEMWLELLGDSARGGKGPQVFGAGDNPINFVSVDDVAVAAARAATDRSLRGRTIEVGGEDLTLNELARLVRPDLPPRHVPRAALRVLGQLARPVRPSFARLARAAATMDSTDLRFEASTGREAYPWLPGTSVRELAQRGGS</sequence>
<dbReference type="PANTHER" id="PTHR12126:SF11">
    <property type="entry name" value="NADH DEHYDROGENASE [UBIQUINONE] 1 ALPHA SUBCOMPLEX SUBUNIT 9, MITOCHONDRIAL"/>
    <property type="match status" value="1"/>
</dbReference>
<proteinExistence type="predicted"/>
<name>A0ABP5YK15_9MICO</name>
<comment type="caution">
    <text evidence="2">The sequence shown here is derived from an EMBL/GenBank/DDBJ whole genome shotgun (WGS) entry which is preliminary data.</text>
</comment>
<dbReference type="Proteomes" id="UP001500730">
    <property type="component" value="Unassembled WGS sequence"/>
</dbReference>
<dbReference type="InterPro" id="IPR051207">
    <property type="entry name" value="ComplexI_NDUFA9_subunit"/>
</dbReference>
<feature type="domain" description="NAD(P)-binding" evidence="1">
    <location>
        <begin position="6"/>
        <end position="189"/>
    </location>
</feature>
<dbReference type="PANTHER" id="PTHR12126">
    <property type="entry name" value="NADH-UBIQUINONE OXIDOREDUCTASE 39 KDA SUBUNIT-RELATED"/>
    <property type="match status" value="1"/>
</dbReference>
<evidence type="ECO:0000313" key="3">
    <source>
        <dbReference type="Proteomes" id="UP001500730"/>
    </source>
</evidence>
<dbReference type="Pfam" id="PF13460">
    <property type="entry name" value="NAD_binding_10"/>
    <property type="match status" value="1"/>
</dbReference>
<keyword evidence="3" id="KW-1185">Reference proteome</keyword>
<dbReference type="Gene3D" id="3.40.50.720">
    <property type="entry name" value="NAD(P)-binding Rossmann-like Domain"/>
    <property type="match status" value="1"/>
</dbReference>
<evidence type="ECO:0000313" key="2">
    <source>
        <dbReference type="EMBL" id="GAA2479596.1"/>
    </source>
</evidence>
<evidence type="ECO:0000259" key="1">
    <source>
        <dbReference type="Pfam" id="PF13460"/>
    </source>
</evidence>
<dbReference type="RefSeq" id="WP_344254356.1">
    <property type="nucleotide sequence ID" value="NZ_BAAARE010000006.1"/>
</dbReference>
<dbReference type="SUPFAM" id="SSF51735">
    <property type="entry name" value="NAD(P)-binding Rossmann-fold domains"/>
    <property type="match status" value="1"/>
</dbReference>
<accession>A0ABP5YK15</accession>
<gene>
    <name evidence="2" type="ORF">GCM10009858_16460</name>
</gene>
<protein>
    <recommendedName>
        <fullName evidence="1">NAD(P)-binding domain-containing protein</fullName>
    </recommendedName>
</protein>
<dbReference type="InterPro" id="IPR036291">
    <property type="entry name" value="NAD(P)-bd_dom_sf"/>
</dbReference>
<dbReference type="InterPro" id="IPR016040">
    <property type="entry name" value="NAD(P)-bd_dom"/>
</dbReference>
<organism evidence="2 3">
    <name type="scientific">Terrabacter carboxydivorans</name>
    <dbReference type="NCBI Taxonomy" id="619730"/>
    <lineage>
        <taxon>Bacteria</taxon>
        <taxon>Bacillati</taxon>
        <taxon>Actinomycetota</taxon>
        <taxon>Actinomycetes</taxon>
        <taxon>Micrococcales</taxon>
        <taxon>Intrasporangiaceae</taxon>
        <taxon>Terrabacter</taxon>
    </lineage>
</organism>
<dbReference type="EMBL" id="BAAARE010000006">
    <property type="protein sequence ID" value="GAA2479596.1"/>
    <property type="molecule type" value="Genomic_DNA"/>
</dbReference>